<comment type="caution">
    <text evidence="2">The sequence shown here is derived from an EMBL/GenBank/DDBJ whole genome shotgun (WGS) entry which is preliminary data.</text>
</comment>
<name>A0ABU1AV06_9BACT</name>
<keyword evidence="3" id="KW-1185">Reference proteome</keyword>
<feature type="chain" id="PRO_5045331036" description="DUF4198 domain-containing protein" evidence="1">
    <location>
        <begin position="25"/>
        <end position="246"/>
    </location>
</feature>
<evidence type="ECO:0000313" key="2">
    <source>
        <dbReference type="EMBL" id="MDQ8207989.1"/>
    </source>
</evidence>
<accession>A0ABU1AV06</accession>
<sequence length="246" mass="27450">MNVLFPPRALCCFLLMSFSVSAAAAQTAAVAVRVLFLDESDAAYVIKDNGEYRSVSSYPYAISPPFDVKSDRPCDVYKEIHFLDDSGEAHTRYEAIAQVKVSDTVESVLVVIAATASGEYILTYYEDGEEDFPAGTVRVINLGHLPIAASVGSGIFSIAPQEVQFMQPKLDHKRRFFTRVAEKESEQWNILYDDVSVMRSNERMTGIVVYSPSGMRHTYTESEIIEYGPPPPGHYWLSYTDTSLQD</sequence>
<reference evidence="2 3" key="1">
    <citation type="submission" date="2023-04" db="EMBL/GenBank/DDBJ databases">
        <title>A novel bacteria isolated from coastal sediment.</title>
        <authorList>
            <person name="Liu X.-J."/>
            <person name="Du Z.-J."/>
        </authorList>
    </citation>
    <scope>NUCLEOTIDE SEQUENCE [LARGE SCALE GENOMIC DNA]</scope>
    <source>
        <strain evidence="2 3">SDUM461003</strain>
    </source>
</reference>
<dbReference type="EMBL" id="JARXHW010000022">
    <property type="protein sequence ID" value="MDQ8207989.1"/>
    <property type="molecule type" value="Genomic_DNA"/>
</dbReference>
<feature type="signal peptide" evidence="1">
    <location>
        <begin position="1"/>
        <end position="24"/>
    </location>
</feature>
<keyword evidence="1" id="KW-0732">Signal</keyword>
<organism evidence="2 3">
    <name type="scientific">Thalassobacterium maritimum</name>
    <dbReference type="NCBI Taxonomy" id="3041265"/>
    <lineage>
        <taxon>Bacteria</taxon>
        <taxon>Pseudomonadati</taxon>
        <taxon>Verrucomicrobiota</taxon>
        <taxon>Opitutia</taxon>
        <taxon>Puniceicoccales</taxon>
        <taxon>Coraliomargaritaceae</taxon>
        <taxon>Thalassobacterium</taxon>
    </lineage>
</organism>
<protein>
    <recommendedName>
        <fullName evidence="4">DUF4198 domain-containing protein</fullName>
    </recommendedName>
</protein>
<dbReference type="Proteomes" id="UP001225316">
    <property type="component" value="Unassembled WGS sequence"/>
</dbReference>
<evidence type="ECO:0000313" key="3">
    <source>
        <dbReference type="Proteomes" id="UP001225316"/>
    </source>
</evidence>
<evidence type="ECO:0008006" key="4">
    <source>
        <dbReference type="Google" id="ProtNLM"/>
    </source>
</evidence>
<dbReference type="RefSeq" id="WP_308950371.1">
    <property type="nucleotide sequence ID" value="NZ_JARXHW010000022.1"/>
</dbReference>
<evidence type="ECO:0000256" key="1">
    <source>
        <dbReference type="SAM" id="SignalP"/>
    </source>
</evidence>
<proteinExistence type="predicted"/>
<gene>
    <name evidence="2" type="ORF">QEH52_10740</name>
</gene>